<keyword evidence="2" id="KW-1185">Reference proteome</keyword>
<dbReference type="Pfam" id="PF08713">
    <property type="entry name" value="DNA_alkylation"/>
    <property type="match status" value="1"/>
</dbReference>
<proteinExistence type="predicted"/>
<dbReference type="Gene3D" id="1.25.10.90">
    <property type="match status" value="1"/>
</dbReference>
<dbReference type="InterPro" id="IPR014825">
    <property type="entry name" value="DNA_alkylation"/>
</dbReference>
<dbReference type="PANTHER" id="PTHR34070:SF1">
    <property type="entry name" value="DNA ALKYLATION REPAIR PROTEIN"/>
    <property type="match status" value="1"/>
</dbReference>
<dbReference type="InterPro" id="IPR016024">
    <property type="entry name" value="ARM-type_fold"/>
</dbReference>
<dbReference type="RefSeq" id="WP_059139140.1">
    <property type="nucleotide sequence ID" value="NZ_LMBR01000160.1"/>
</dbReference>
<gene>
    <name evidence="1" type="ORF">ASB62_06500</name>
</gene>
<dbReference type="Proteomes" id="UP000053937">
    <property type="component" value="Unassembled WGS sequence"/>
</dbReference>
<comment type="caution">
    <text evidence="1">The sequence shown here is derived from an EMBL/GenBank/DDBJ whole genome shotgun (WGS) entry which is preliminary data.</text>
</comment>
<reference evidence="1 2" key="1">
    <citation type="submission" date="2015-10" db="EMBL/GenBank/DDBJ databases">
        <title>Draft Genome Sequence of Chlorobium limicola strain Frasassi Growing under Artificial Lighting in the Frasassi Cave System.</title>
        <authorList>
            <person name="Mansor M."/>
            <person name="Macalady J."/>
        </authorList>
    </citation>
    <scope>NUCLEOTIDE SEQUENCE [LARGE SCALE GENOMIC DNA]</scope>
    <source>
        <strain evidence="1 2">Frasassi</strain>
    </source>
</reference>
<evidence type="ECO:0000313" key="1">
    <source>
        <dbReference type="EMBL" id="KUL25723.1"/>
    </source>
</evidence>
<accession>A0A101JF48</accession>
<protein>
    <submittedName>
        <fullName evidence="1">DNA alkylation repair protein</fullName>
    </submittedName>
</protein>
<dbReference type="EMBL" id="LMBR01000160">
    <property type="protein sequence ID" value="KUL25723.1"/>
    <property type="molecule type" value="Genomic_DNA"/>
</dbReference>
<name>A0A101JF48_CHLLI</name>
<evidence type="ECO:0000313" key="2">
    <source>
        <dbReference type="Proteomes" id="UP000053937"/>
    </source>
</evidence>
<sequence>MMAAEIRSRLEELADPERAEILRRFFKTGPGEYGEGDMFRGISVPLLRKLCRDFSRAGVDEAVGLLASGWHEDRLLGLLLFIDRYKKSDEAHRTLIYKHYCAHTDRINNWDLVDLSSPQIVGCHLQARDRSPLYRFALSESLWERRIAIVSTFHFIRAGDFGDTLAIAEKLMGDKEDLIHKATGWMLREVGKRKVEVLEGFLSEYYRSMPRTMLRYAIEKLPEPRRQAWLKGRV</sequence>
<dbReference type="CDD" id="cd06561">
    <property type="entry name" value="AlkD_like"/>
    <property type="match status" value="1"/>
</dbReference>
<dbReference type="OrthoDB" id="9775346at2"/>
<dbReference type="PANTHER" id="PTHR34070">
    <property type="entry name" value="ARMADILLO-TYPE FOLD"/>
    <property type="match status" value="1"/>
</dbReference>
<organism evidence="1 2">
    <name type="scientific">Chlorobium limicola</name>
    <dbReference type="NCBI Taxonomy" id="1092"/>
    <lineage>
        <taxon>Bacteria</taxon>
        <taxon>Pseudomonadati</taxon>
        <taxon>Chlorobiota</taxon>
        <taxon>Chlorobiia</taxon>
        <taxon>Chlorobiales</taxon>
        <taxon>Chlorobiaceae</taxon>
        <taxon>Chlorobium/Pelodictyon group</taxon>
        <taxon>Chlorobium</taxon>
    </lineage>
</organism>
<dbReference type="SUPFAM" id="SSF48371">
    <property type="entry name" value="ARM repeat"/>
    <property type="match status" value="1"/>
</dbReference>
<dbReference type="AlphaFoldDB" id="A0A101JF48"/>